<dbReference type="OrthoDB" id="5100816at2759"/>
<protein>
    <recommendedName>
        <fullName evidence="4">SMP domain-containing protein</fullName>
    </recommendedName>
</protein>
<evidence type="ECO:0000313" key="2">
    <source>
        <dbReference type="EMBL" id="KAJ4269614.1"/>
    </source>
</evidence>
<evidence type="ECO:0000256" key="1">
    <source>
        <dbReference type="SAM" id="MobiDB-lite"/>
    </source>
</evidence>
<reference evidence="2" key="1">
    <citation type="submission" date="2022-09" db="EMBL/GenBank/DDBJ databases">
        <title>Fusarium specimens isolated from Avocado Roots.</title>
        <authorList>
            <person name="Stajich J."/>
            <person name="Roper C."/>
            <person name="Heimlech-Rivalta G."/>
        </authorList>
    </citation>
    <scope>NUCLEOTIDE SEQUENCE</scope>
    <source>
        <strain evidence="2">CF00136</strain>
    </source>
</reference>
<comment type="caution">
    <text evidence="2">The sequence shown here is derived from an EMBL/GenBank/DDBJ whole genome shotgun (WGS) entry which is preliminary data.</text>
</comment>
<feature type="compositionally biased region" description="Gly residues" evidence="1">
    <location>
        <begin position="53"/>
        <end position="66"/>
    </location>
</feature>
<name>A0A9W8VNT9_9HYPO</name>
<evidence type="ECO:0008006" key="4">
    <source>
        <dbReference type="Google" id="ProtNLM"/>
    </source>
</evidence>
<gene>
    <name evidence="2" type="ORF">NW762_001282</name>
</gene>
<dbReference type="EMBL" id="JAOQAZ010000002">
    <property type="protein sequence ID" value="KAJ4269614.1"/>
    <property type="molecule type" value="Genomic_DNA"/>
</dbReference>
<feature type="region of interest" description="Disordered" evidence="1">
    <location>
        <begin position="1"/>
        <end position="66"/>
    </location>
</feature>
<feature type="compositionally biased region" description="Polar residues" evidence="1">
    <location>
        <begin position="1"/>
        <end position="10"/>
    </location>
</feature>
<keyword evidence="3" id="KW-1185">Reference proteome</keyword>
<feature type="compositionally biased region" description="Low complexity" evidence="1">
    <location>
        <begin position="41"/>
        <end position="52"/>
    </location>
</feature>
<dbReference type="Proteomes" id="UP001152049">
    <property type="component" value="Unassembled WGS sequence"/>
</dbReference>
<evidence type="ECO:0000313" key="3">
    <source>
        <dbReference type="Proteomes" id="UP001152049"/>
    </source>
</evidence>
<organism evidence="2 3">
    <name type="scientific">Fusarium torreyae</name>
    <dbReference type="NCBI Taxonomy" id="1237075"/>
    <lineage>
        <taxon>Eukaryota</taxon>
        <taxon>Fungi</taxon>
        <taxon>Dikarya</taxon>
        <taxon>Ascomycota</taxon>
        <taxon>Pezizomycotina</taxon>
        <taxon>Sordariomycetes</taxon>
        <taxon>Hypocreomycetidae</taxon>
        <taxon>Hypocreales</taxon>
        <taxon>Nectriaceae</taxon>
        <taxon>Fusarium</taxon>
    </lineage>
</organism>
<sequence>MSGKDNSTPMTKEAAARIQSAEAKSGNDPGFAARAQSAGDKNANAAQAQAKGQGEGQGGNNEGQKK</sequence>
<accession>A0A9W8VNT9</accession>
<dbReference type="AlphaFoldDB" id="A0A9W8VNT9"/>
<proteinExistence type="predicted"/>